<keyword evidence="1" id="KW-1133">Transmembrane helix</keyword>
<feature type="transmembrane region" description="Helical" evidence="1">
    <location>
        <begin position="40"/>
        <end position="58"/>
    </location>
</feature>
<evidence type="ECO:0000256" key="1">
    <source>
        <dbReference type="SAM" id="Phobius"/>
    </source>
</evidence>
<keyword evidence="1" id="KW-0472">Membrane</keyword>
<evidence type="ECO:0000313" key="2">
    <source>
        <dbReference type="EMBL" id="MBC2575283.1"/>
    </source>
</evidence>
<proteinExistence type="predicted"/>
<dbReference type="EMBL" id="JABGBW010000001">
    <property type="protein sequence ID" value="MBC2575283.1"/>
    <property type="molecule type" value="Genomic_DNA"/>
</dbReference>
<comment type="caution">
    <text evidence="2">The sequence shown here is derived from an EMBL/GenBank/DDBJ whole genome shotgun (WGS) entry which is preliminary data.</text>
</comment>
<dbReference type="Proteomes" id="UP000713904">
    <property type="component" value="Unassembled WGS sequence"/>
</dbReference>
<evidence type="ECO:0000313" key="3">
    <source>
        <dbReference type="Proteomes" id="UP000713904"/>
    </source>
</evidence>
<keyword evidence="1" id="KW-0812">Transmembrane</keyword>
<name>A0ABR6TJG4_9FIRM</name>
<organism evidence="2 3">
    <name type="scientific">Peptostreptococcus canis</name>
    <dbReference type="NCBI Taxonomy" id="1159213"/>
    <lineage>
        <taxon>Bacteria</taxon>
        <taxon>Bacillati</taxon>
        <taxon>Bacillota</taxon>
        <taxon>Clostridia</taxon>
        <taxon>Peptostreptococcales</taxon>
        <taxon>Peptostreptococcaceae</taxon>
        <taxon>Peptostreptococcus</taxon>
    </lineage>
</organism>
<feature type="transmembrane region" description="Helical" evidence="1">
    <location>
        <begin position="7"/>
        <end position="28"/>
    </location>
</feature>
<keyword evidence="3" id="KW-1185">Reference proteome</keyword>
<accession>A0ABR6TJG4</accession>
<sequence length="75" mass="8384">MNHGKKMIAPIIVSIIVIVWLLGNVIFYLLMNNVNTPSKIIYIVISIILSGVMLGVLISRIREIKGGEEDDLSKY</sequence>
<protein>
    <submittedName>
        <fullName evidence="2">Uncharacterized protein</fullName>
    </submittedName>
</protein>
<reference evidence="2 3" key="1">
    <citation type="submission" date="2020-05" db="EMBL/GenBank/DDBJ databases">
        <title>Draft genome of xy-202 and genomic insight in genome of the genus Peptostreptococcus.</title>
        <authorList>
            <person name="Zhang Z."/>
        </authorList>
    </citation>
    <scope>NUCLEOTIDE SEQUENCE [LARGE SCALE GENOMIC DNA]</scope>
    <source>
        <strain evidence="2 3">DSM 27025</strain>
    </source>
</reference>
<gene>
    <name evidence="2" type="ORF">HLB29_01120</name>
</gene>
<dbReference type="RefSeq" id="WP_185623319.1">
    <property type="nucleotide sequence ID" value="NZ_JABGBW010000001.1"/>
</dbReference>